<feature type="compositionally biased region" description="Basic and acidic residues" evidence="1">
    <location>
        <begin position="168"/>
        <end position="180"/>
    </location>
</feature>
<reference evidence="2" key="1">
    <citation type="journal article" date="2021" name="IMA Fungus">
        <title>Genomic characterization of three marine fungi, including Emericellopsis atlantica sp. nov. with signatures of a generalist lifestyle and marine biomass degradation.</title>
        <authorList>
            <person name="Hagestad O.C."/>
            <person name="Hou L."/>
            <person name="Andersen J.H."/>
            <person name="Hansen E.H."/>
            <person name="Altermark B."/>
            <person name="Li C."/>
            <person name="Kuhnert E."/>
            <person name="Cox R.J."/>
            <person name="Crous P.W."/>
            <person name="Spatafora J.W."/>
            <person name="Lail K."/>
            <person name="Amirebrahimi M."/>
            <person name="Lipzen A."/>
            <person name="Pangilinan J."/>
            <person name="Andreopoulos W."/>
            <person name="Hayes R.D."/>
            <person name="Ng V."/>
            <person name="Grigoriev I.V."/>
            <person name="Jackson S.A."/>
            <person name="Sutton T.D.S."/>
            <person name="Dobson A.D.W."/>
            <person name="Rama T."/>
        </authorList>
    </citation>
    <scope>NUCLEOTIDE SEQUENCE</scope>
    <source>
        <strain evidence="2">TRa018bII</strain>
    </source>
</reference>
<feature type="region of interest" description="Disordered" evidence="1">
    <location>
        <begin position="118"/>
        <end position="143"/>
    </location>
</feature>
<gene>
    <name evidence="2" type="ORF">BJ875DRAFT_72123</name>
</gene>
<name>A0A9P7YGA9_9HELO</name>
<dbReference type="AlphaFoldDB" id="A0A9P7YGA9"/>
<accession>A0A9P7YGA9</accession>
<feature type="compositionally biased region" description="Basic residues" evidence="1">
    <location>
        <begin position="181"/>
        <end position="192"/>
    </location>
</feature>
<evidence type="ECO:0000256" key="1">
    <source>
        <dbReference type="SAM" id="MobiDB-lite"/>
    </source>
</evidence>
<proteinExistence type="predicted"/>
<feature type="region of interest" description="Disordered" evidence="1">
    <location>
        <begin position="168"/>
        <end position="192"/>
    </location>
</feature>
<comment type="caution">
    <text evidence="2">The sequence shown here is derived from an EMBL/GenBank/DDBJ whole genome shotgun (WGS) entry which is preliminary data.</text>
</comment>
<evidence type="ECO:0000313" key="3">
    <source>
        <dbReference type="Proteomes" id="UP000824998"/>
    </source>
</evidence>
<organism evidence="2 3">
    <name type="scientific">Amylocarpus encephaloides</name>
    <dbReference type="NCBI Taxonomy" id="45428"/>
    <lineage>
        <taxon>Eukaryota</taxon>
        <taxon>Fungi</taxon>
        <taxon>Dikarya</taxon>
        <taxon>Ascomycota</taxon>
        <taxon>Pezizomycotina</taxon>
        <taxon>Leotiomycetes</taxon>
        <taxon>Helotiales</taxon>
        <taxon>Helotiales incertae sedis</taxon>
        <taxon>Amylocarpus</taxon>
    </lineage>
</organism>
<protein>
    <submittedName>
        <fullName evidence="2">Uncharacterized protein</fullName>
    </submittedName>
</protein>
<feature type="compositionally biased region" description="Polar residues" evidence="1">
    <location>
        <begin position="133"/>
        <end position="143"/>
    </location>
</feature>
<keyword evidence="3" id="KW-1185">Reference proteome</keyword>
<sequence>MRRSGGYISACSPPLRRFLDTGSILKKNNQFGDIHNLHAVVLITHLFRQSSIHTYHAATYQLVQYIDIYIYIYISIYNYNPTHPHLHLQLQLHPHPHLHLHLQLHQHLHLQKTKYIPPPKMSPTTTTQTTTTHSSQPEHQLYTNTVPTYEIDDSDLTFDGKPLNMLYEENRIRAERQGEKKPRRGRSRSSKK</sequence>
<evidence type="ECO:0000313" key="2">
    <source>
        <dbReference type="EMBL" id="KAG9232697.1"/>
    </source>
</evidence>
<dbReference type="EMBL" id="MU251535">
    <property type="protein sequence ID" value="KAG9232697.1"/>
    <property type="molecule type" value="Genomic_DNA"/>
</dbReference>
<dbReference type="Proteomes" id="UP000824998">
    <property type="component" value="Unassembled WGS sequence"/>
</dbReference>
<dbReference type="OrthoDB" id="3519400at2759"/>